<dbReference type="PROSITE" id="PS50850">
    <property type="entry name" value="MFS"/>
    <property type="match status" value="1"/>
</dbReference>
<feature type="transmembrane region" description="Helical" evidence="7">
    <location>
        <begin position="107"/>
        <end position="128"/>
    </location>
</feature>
<dbReference type="PANTHER" id="PTHR48022:SF59">
    <property type="entry name" value="MAJOR FACILITATOR SUPERFAMILY (MFS) PROFILE DOMAIN-CONTAINING PROTEIN"/>
    <property type="match status" value="1"/>
</dbReference>
<keyword evidence="10" id="KW-1185">Reference proteome</keyword>
<evidence type="ECO:0000256" key="7">
    <source>
        <dbReference type="SAM" id="Phobius"/>
    </source>
</evidence>
<dbReference type="GO" id="GO:0005351">
    <property type="term" value="F:carbohydrate:proton symporter activity"/>
    <property type="evidence" value="ECO:0007669"/>
    <property type="project" value="TreeGrafter"/>
</dbReference>
<dbReference type="Pfam" id="PF00083">
    <property type="entry name" value="Sugar_tr"/>
    <property type="match status" value="1"/>
</dbReference>
<dbReference type="Proteomes" id="UP000800038">
    <property type="component" value="Unassembled WGS sequence"/>
</dbReference>
<dbReference type="Gene3D" id="1.20.1250.20">
    <property type="entry name" value="MFS general substrate transporter like domains"/>
    <property type="match status" value="1"/>
</dbReference>
<keyword evidence="4 7" id="KW-0812">Transmembrane</keyword>
<dbReference type="SUPFAM" id="SSF103473">
    <property type="entry name" value="MFS general substrate transporter"/>
    <property type="match status" value="1"/>
</dbReference>
<feature type="transmembrane region" description="Helical" evidence="7">
    <location>
        <begin position="394"/>
        <end position="420"/>
    </location>
</feature>
<dbReference type="InterPro" id="IPR036259">
    <property type="entry name" value="MFS_trans_sf"/>
</dbReference>
<name>A0A6A5SLC4_9PLEO</name>
<gene>
    <name evidence="9" type="ORF">EJ02DRAFT_348986</name>
</gene>
<feature type="transmembrane region" description="Helical" evidence="7">
    <location>
        <begin position="341"/>
        <end position="358"/>
    </location>
</feature>
<dbReference type="InterPro" id="IPR003663">
    <property type="entry name" value="Sugar/inositol_transpt"/>
</dbReference>
<evidence type="ECO:0000256" key="3">
    <source>
        <dbReference type="ARBA" id="ARBA00022448"/>
    </source>
</evidence>
<dbReference type="InterPro" id="IPR020846">
    <property type="entry name" value="MFS_dom"/>
</dbReference>
<feature type="transmembrane region" description="Helical" evidence="7">
    <location>
        <begin position="364"/>
        <end position="382"/>
    </location>
</feature>
<accession>A0A6A5SLC4</accession>
<comment type="similarity">
    <text evidence="2">Belongs to the major facilitator superfamily. Sugar transporter (TC 2.A.1.1) family.</text>
</comment>
<dbReference type="EMBL" id="ML976055">
    <property type="protein sequence ID" value="KAF1940943.1"/>
    <property type="molecule type" value="Genomic_DNA"/>
</dbReference>
<evidence type="ECO:0000256" key="4">
    <source>
        <dbReference type="ARBA" id="ARBA00022692"/>
    </source>
</evidence>
<evidence type="ECO:0000256" key="5">
    <source>
        <dbReference type="ARBA" id="ARBA00022989"/>
    </source>
</evidence>
<comment type="subcellular location">
    <subcellularLocation>
        <location evidence="1">Membrane</location>
        <topology evidence="1">Multi-pass membrane protein</topology>
    </subcellularLocation>
</comment>
<evidence type="ECO:0000256" key="6">
    <source>
        <dbReference type="ARBA" id="ARBA00023136"/>
    </source>
</evidence>
<dbReference type="GO" id="GO:0016020">
    <property type="term" value="C:membrane"/>
    <property type="evidence" value="ECO:0007669"/>
    <property type="project" value="UniProtKB-SubCell"/>
</dbReference>
<feature type="transmembrane region" description="Helical" evidence="7">
    <location>
        <begin position="74"/>
        <end position="95"/>
    </location>
</feature>
<feature type="transmembrane region" description="Helical" evidence="7">
    <location>
        <begin position="134"/>
        <end position="154"/>
    </location>
</feature>
<feature type="transmembrane region" description="Helical" evidence="7">
    <location>
        <begin position="460"/>
        <end position="481"/>
    </location>
</feature>
<feature type="transmembrane region" description="Helical" evidence="7">
    <location>
        <begin position="29"/>
        <end position="45"/>
    </location>
</feature>
<evidence type="ECO:0000313" key="10">
    <source>
        <dbReference type="Proteomes" id="UP000800038"/>
    </source>
</evidence>
<evidence type="ECO:0000256" key="2">
    <source>
        <dbReference type="ARBA" id="ARBA00010992"/>
    </source>
</evidence>
<feature type="domain" description="Major facilitator superfamily (MFS) profile" evidence="8">
    <location>
        <begin position="32"/>
        <end position="487"/>
    </location>
</feature>
<dbReference type="PANTHER" id="PTHR48022">
    <property type="entry name" value="PLASTIDIC GLUCOSE TRANSPORTER 4"/>
    <property type="match status" value="1"/>
</dbReference>
<keyword evidence="5 7" id="KW-1133">Transmembrane helix</keyword>
<dbReference type="OrthoDB" id="5296287at2759"/>
<dbReference type="PROSITE" id="PS00216">
    <property type="entry name" value="SUGAR_TRANSPORT_1"/>
    <property type="match status" value="1"/>
</dbReference>
<keyword evidence="3" id="KW-0813">Transport</keyword>
<evidence type="ECO:0000259" key="8">
    <source>
        <dbReference type="PROSITE" id="PS50850"/>
    </source>
</evidence>
<organism evidence="9 10">
    <name type="scientific">Clathrospora elynae</name>
    <dbReference type="NCBI Taxonomy" id="706981"/>
    <lineage>
        <taxon>Eukaryota</taxon>
        <taxon>Fungi</taxon>
        <taxon>Dikarya</taxon>
        <taxon>Ascomycota</taxon>
        <taxon>Pezizomycotina</taxon>
        <taxon>Dothideomycetes</taxon>
        <taxon>Pleosporomycetidae</taxon>
        <taxon>Pleosporales</taxon>
        <taxon>Diademaceae</taxon>
        <taxon>Clathrospora</taxon>
    </lineage>
</organism>
<reference evidence="9" key="1">
    <citation type="journal article" date="2020" name="Stud. Mycol.">
        <title>101 Dothideomycetes genomes: a test case for predicting lifestyles and emergence of pathogens.</title>
        <authorList>
            <person name="Haridas S."/>
            <person name="Albert R."/>
            <person name="Binder M."/>
            <person name="Bloem J."/>
            <person name="Labutti K."/>
            <person name="Salamov A."/>
            <person name="Andreopoulos B."/>
            <person name="Baker S."/>
            <person name="Barry K."/>
            <person name="Bills G."/>
            <person name="Bluhm B."/>
            <person name="Cannon C."/>
            <person name="Castanera R."/>
            <person name="Culley D."/>
            <person name="Daum C."/>
            <person name="Ezra D."/>
            <person name="Gonzalez J."/>
            <person name="Henrissat B."/>
            <person name="Kuo A."/>
            <person name="Liang C."/>
            <person name="Lipzen A."/>
            <person name="Lutzoni F."/>
            <person name="Magnuson J."/>
            <person name="Mondo S."/>
            <person name="Nolan M."/>
            <person name="Ohm R."/>
            <person name="Pangilinan J."/>
            <person name="Park H.-J."/>
            <person name="Ramirez L."/>
            <person name="Alfaro M."/>
            <person name="Sun H."/>
            <person name="Tritt A."/>
            <person name="Yoshinaga Y."/>
            <person name="Zwiers L.-H."/>
            <person name="Turgeon B."/>
            <person name="Goodwin S."/>
            <person name="Spatafora J."/>
            <person name="Crous P."/>
            <person name="Grigoriev I."/>
        </authorList>
    </citation>
    <scope>NUCLEOTIDE SEQUENCE</scope>
    <source>
        <strain evidence="9">CBS 161.51</strain>
    </source>
</reference>
<dbReference type="InterPro" id="IPR005828">
    <property type="entry name" value="MFS_sugar_transport-like"/>
</dbReference>
<evidence type="ECO:0000256" key="1">
    <source>
        <dbReference type="ARBA" id="ARBA00004141"/>
    </source>
</evidence>
<dbReference type="InterPro" id="IPR005829">
    <property type="entry name" value="Sugar_transporter_CS"/>
</dbReference>
<feature type="transmembrane region" description="Helical" evidence="7">
    <location>
        <begin position="432"/>
        <end position="448"/>
    </location>
</feature>
<keyword evidence="6 7" id="KW-0472">Membrane</keyword>
<feature type="transmembrane region" description="Helical" evidence="7">
    <location>
        <begin position="166"/>
        <end position="186"/>
    </location>
</feature>
<evidence type="ECO:0000313" key="9">
    <source>
        <dbReference type="EMBL" id="KAF1940943.1"/>
    </source>
</evidence>
<dbReference type="PRINTS" id="PR00171">
    <property type="entry name" value="SUGRTRNSPORT"/>
</dbReference>
<protein>
    <submittedName>
        <fullName evidence="9">General substrate transporter</fullName>
    </submittedName>
</protein>
<dbReference type="InterPro" id="IPR050360">
    <property type="entry name" value="MFS_Sugar_Transporters"/>
</dbReference>
<proteinExistence type="inferred from homology"/>
<feature type="transmembrane region" description="Helical" evidence="7">
    <location>
        <begin position="198"/>
        <end position="217"/>
    </location>
</feature>
<dbReference type="AlphaFoldDB" id="A0A6A5SLC4"/>
<sequence length="541" mass="59670">MGIFTNSTLAKYVRTVKSSPKELIWNRKLLVTSALFAMSAIPITWDQGSSSLVPSLPGFQKAFGLSSGAQPKEIANFISFVYLTAGVGSGLSFFINDRIGRRWSMRLYMTIWIIGQLIATFSGGHLGALYTARFVSGLGLGPLTVTGPMALVEIAPYEFRGLLGTWFSVVMLLSLTLSCLVVYASFLHVAVGAMQYQVVWFTPTIVIAFIILLSFFYMNESPRWLFLVDREEEAIKSLVELRGLPADHPRVASEIAEIQAQIRIERAKYGDASGGGLKAVAREAFLVPSNLRRVQQACLSYVLAQLSGANSVTSYLIPILTMIGTGGGTAHNMFLTSMYSMAKFFYTLMASFFFIDAFGRRTSLFTGIIIQMVSDIYIGVFIKFKQEGTASAGAAQGAIGAIYIHGFGYAIGLLVLPYLFGAELWPNNIRSFGAAFSQMFHWLFYFAVNKGVPSMLSSMNNWGTFLFFASWCFVALLYVFLCVPETSGLSLEAIDHLFEGPFWQMTRRAKDVRNQAVIGVEIGEADSVKQIDEEFGKLNRV</sequence>